<comment type="caution">
    <text evidence="2">The sequence shown here is derived from an EMBL/GenBank/DDBJ whole genome shotgun (WGS) entry which is preliminary data.</text>
</comment>
<dbReference type="EMBL" id="JBHUFV010000033">
    <property type="protein sequence ID" value="MFD1933549.1"/>
    <property type="molecule type" value="Genomic_DNA"/>
</dbReference>
<sequence length="148" mass="15193">MLKSALAAAVMIGGILAVPAAANAAGYTPEGVCGSGFAVVNKAPVGSLGTVYLLYNRRNGLNCAVTMKSKLQGLSTRTTVELQVSRPAGNGTAPYVEKDSDSGRFKYYAGPVKLQGKGMCVKFFGSMANGYSKSTVSHGGSKAWSNCG</sequence>
<evidence type="ECO:0000256" key="1">
    <source>
        <dbReference type="SAM" id="SignalP"/>
    </source>
</evidence>
<evidence type="ECO:0000313" key="2">
    <source>
        <dbReference type="EMBL" id="MFD1933549.1"/>
    </source>
</evidence>
<accession>A0ABW4SWH9</accession>
<name>A0ABW4SWH9_9ACTN</name>
<evidence type="ECO:0000313" key="3">
    <source>
        <dbReference type="Proteomes" id="UP001597368"/>
    </source>
</evidence>
<gene>
    <name evidence="2" type="ORF">ACFSKW_18995</name>
</gene>
<reference evidence="3" key="1">
    <citation type="journal article" date="2019" name="Int. J. Syst. Evol. Microbiol.">
        <title>The Global Catalogue of Microorganisms (GCM) 10K type strain sequencing project: providing services to taxonomists for standard genome sequencing and annotation.</title>
        <authorList>
            <consortium name="The Broad Institute Genomics Platform"/>
            <consortium name="The Broad Institute Genome Sequencing Center for Infectious Disease"/>
            <person name="Wu L."/>
            <person name="Ma J."/>
        </authorList>
    </citation>
    <scope>NUCLEOTIDE SEQUENCE [LARGE SCALE GENOMIC DNA]</scope>
    <source>
        <strain evidence="3">ICMP 6774ER</strain>
    </source>
</reference>
<keyword evidence="3" id="KW-1185">Reference proteome</keyword>
<proteinExistence type="predicted"/>
<feature type="signal peptide" evidence="1">
    <location>
        <begin position="1"/>
        <end position="24"/>
    </location>
</feature>
<dbReference type="RefSeq" id="WP_379573588.1">
    <property type="nucleotide sequence ID" value="NZ_JBHUFV010000033.1"/>
</dbReference>
<evidence type="ECO:0008006" key="4">
    <source>
        <dbReference type="Google" id="ProtNLM"/>
    </source>
</evidence>
<dbReference type="Proteomes" id="UP001597368">
    <property type="component" value="Unassembled WGS sequence"/>
</dbReference>
<keyword evidence="1" id="KW-0732">Signal</keyword>
<organism evidence="2 3">
    <name type="scientific">Nonomuraea mangrovi</name>
    <dbReference type="NCBI Taxonomy" id="2316207"/>
    <lineage>
        <taxon>Bacteria</taxon>
        <taxon>Bacillati</taxon>
        <taxon>Actinomycetota</taxon>
        <taxon>Actinomycetes</taxon>
        <taxon>Streptosporangiales</taxon>
        <taxon>Streptosporangiaceae</taxon>
        <taxon>Nonomuraea</taxon>
    </lineage>
</organism>
<feature type="chain" id="PRO_5045851412" description="Spore-associated protein A" evidence="1">
    <location>
        <begin position="25"/>
        <end position="148"/>
    </location>
</feature>
<protein>
    <recommendedName>
        <fullName evidence="4">Spore-associated protein A</fullName>
    </recommendedName>
</protein>